<accession>A0A0A9X8M5</accession>
<dbReference type="EMBL" id="GBHO01028481">
    <property type="protein sequence ID" value="JAG15123.1"/>
    <property type="molecule type" value="Transcribed_RNA"/>
</dbReference>
<sequence length="117" mass="13406">MSTSPKAAKLLTIRDGYSSETAPLTSCDSTKRVYKMKFRSDFVRPIVTVEESQSAKTLHIYVRPQTPETGDKNKQRNRQNRTKTVEMLVPVIKKEKREKKDSQTQTNISISQRKTSS</sequence>
<feature type="region of interest" description="Disordered" evidence="1">
    <location>
        <begin position="62"/>
        <end position="117"/>
    </location>
</feature>
<protein>
    <submittedName>
        <fullName evidence="2">Leucine--tRNA ligase</fullName>
    </submittedName>
</protein>
<name>A0A0A9X8M5_LYGHE</name>
<gene>
    <name evidence="2" type="primary">leuS_4</name>
    <name evidence="2" type="ORF">CM83_99464</name>
</gene>
<evidence type="ECO:0000313" key="3">
    <source>
        <dbReference type="EMBL" id="JAG53056.1"/>
    </source>
</evidence>
<reference evidence="3" key="3">
    <citation type="submission" date="2014-09" db="EMBL/GenBank/DDBJ databases">
        <authorList>
            <person name="Magalhaes I.L.F."/>
            <person name="Oliveira U."/>
            <person name="Santos F.R."/>
            <person name="Vidigal T.H.D.A."/>
            <person name="Brescovit A.D."/>
            <person name="Santos A.J."/>
        </authorList>
    </citation>
    <scope>NUCLEOTIDE SEQUENCE</scope>
</reference>
<feature type="compositionally biased region" description="Basic and acidic residues" evidence="1">
    <location>
        <begin position="92"/>
        <end position="102"/>
    </location>
</feature>
<reference evidence="2" key="1">
    <citation type="journal article" date="2014" name="PLoS ONE">
        <title>Transcriptome-Based Identification of ABC Transporters in the Western Tarnished Plant Bug Lygus hesperus.</title>
        <authorList>
            <person name="Hull J.J."/>
            <person name="Chaney K."/>
            <person name="Geib S.M."/>
            <person name="Fabrick J.A."/>
            <person name="Brent C.S."/>
            <person name="Walsh D."/>
            <person name="Lavine L.C."/>
        </authorList>
    </citation>
    <scope>NUCLEOTIDE SEQUENCE</scope>
</reference>
<proteinExistence type="predicted"/>
<dbReference type="EMBL" id="GBRD01012768">
    <property type="protein sequence ID" value="JAG53056.1"/>
    <property type="molecule type" value="Transcribed_RNA"/>
</dbReference>
<feature type="compositionally biased region" description="Polar residues" evidence="1">
    <location>
        <begin position="103"/>
        <end position="117"/>
    </location>
</feature>
<organism evidence="2">
    <name type="scientific">Lygus hesperus</name>
    <name type="common">Western plant bug</name>
    <dbReference type="NCBI Taxonomy" id="30085"/>
    <lineage>
        <taxon>Eukaryota</taxon>
        <taxon>Metazoa</taxon>
        <taxon>Ecdysozoa</taxon>
        <taxon>Arthropoda</taxon>
        <taxon>Hexapoda</taxon>
        <taxon>Insecta</taxon>
        <taxon>Pterygota</taxon>
        <taxon>Neoptera</taxon>
        <taxon>Paraneoptera</taxon>
        <taxon>Hemiptera</taxon>
        <taxon>Heteroptera</taxon>
        <taxon>Panheteroptera</taxon>
        <taxon>Cimicomorpha</taxon>
        <taxon>Miridae</taxon>
        <taxon>Mirini</taxon>
        <taxon>Lygus</taxon>
    </lineage>
</organism>
<reference evidence="2" key="2">
    <citation type="submission" date="2014-07" db="EMBL/GenBank/DDBJ databases">
        <authorList>
            <person name="Hull J."/>
        </authorList>
    </citation>
    <scope>NUCLEOTIDE SEQUENCE</scope>
</reference>
<keyword evidence="2" id="KW-0436">Ligase</keyword>
<evidence type="ECO:0000313" key="2">
    <source>
        <dbReference type="EMBL" id="JAG15123.1"/>
    </source>
</evidence>
<evidence type="ECO:0000256" key="1">
    <source>
        <dbReference type="SAM" id="MobiDB-lite"/>
    </source>
</evidence>
<dbReference type="GO" id="GO:0016874">
    <property type="term" value="F:ligase activity"/>
    <property type="evidence" value="ECO:0007669"/>
    <property type="project" value="UniProtKB-KW"/>
</dbReference>
<dbReference type="AlphaFoldDB" id="A0A0A9X8M5"/>